<dbReference type="Pfam" id="PF00535">
    <property type="entry name" value="Glycos_transf_2"/>
    <property type="match status" value="1"/>
</dbReference>
<reference evidence="2 3" key="1">
    <citation type="submission" date="2019-07" db="EMBL/GenBank/DDBJ databases">
        <authorList>
            <person name="Cremers G."/>
        </authorList>
    </citation>
    <scope>NUCLEOTIDE SEQUENCE [LARGE SCALE GENOMIC DNA]</scope>
</reference>
<dbReference type="Gene3D" id="3.90.550.10">
    <property type="entry name" value="Spore Coat Polysaccharide Biosynthesis Protein SpsA, Chain A"/>
    <property type="match status" value="1"/>
</dbReference>
<sequence length="292" mass="33775">MDVSVIIPCHNIGEFLDECIESVVAQDIADMEIIVVDDGSTDPYTLEVLSRLPETYRGISVVRVAHRNVGLARNAGFARSSGDFILFVDADDVLGERFLTTTLDGLRRRQDCGVAFTDVKLFGQVSGMWYTGPFLFAGELYFDNYLQYCSLIRRRVIEVYGGFDAMPGHADWDFWIKLYKNGVRFLKVHDVYAWYRKRENSMLARIRSQRPHLINRLILNHKEVYSRLFLWTISDREVCRVQGLLQAATEHPHDAATVDLLRHTRPYRQFTSYRAVVRTYQKAWGFVMRGKS</sequence>
<evidence type="ECO:0000313" key="2">
    <source>
        <dbReference type="EMBL" id="VUZ84492.1"/>
    </source>
</evidence>
<keyword evidence="3" id="KW-1185">Reference proteome</keyword>
<dbReference type="PANTHER" id="PTHR43685">
    <property type="entry name" value="GLYCOSYLTRANSFERASE"/>
    <property type="match status" value="1"/>
</dbReference>
<evidence type="ECO:0000259" key="1">
    <source>
        <dbReference type="Pfam" id="PF00535"/>
    </source>
</evidence>
<protein>
    <submittedName>
        <fullName evidence="2">Glycosyl transferase</fullName>
    </submittedName>
</protein>
<proteinExistence type="predicted"/>
<dbReference type="EMBL" id="CABIKM010000014">
    <property type="protein sequence ID" value="VUZ84492.1"/>
    <property type="molecule type" value="Genomic_DNA"/>
</dbReference>
<dbReference type="InterPro" id="IPR001173">
    <property type="entry name" value="Glyco_trans_2-like"/>
</dbReference>
<feature type="domain" description="Glycosyltransferase 2-like" evidence="1">
    <location>
        <begin position="4"/>
        <end position="112"/>
    </location>
</feature>
<dbReference type="AlphaFoldDB" id="A0A564ZIM7"/>
<dbReference type="SUPFAM" id="SSF53448">
    <property type="entry name" value="Nucleotide-diphospho-sugar transferases"/>
    <property type="match status" value="1"/>
</dbReference>
<name>A0A564ZIM7_9BACT</name>
<dbReference type="Proteomes" id="UP000334340">
    <property type="component" value="Unassembled WGS sequence"/>
</dbReference>
<organism evidence="2 3">
    <name type="scientific">Candidatus Methylomirabilis lanthanidiphila</name>
    <dbReference type="NCBI Taxonomy" id="2211376"/>
    <lineage>
        <taxon>Bacteria</taxon>
        <taxon>Candidatus Methylomirabilota</taxon>
        <taxon>Candidatus Methylomirabilia</taxon>
        <taxon>Candidatus Methylomirabilales</taxon>
        <taxon>Candidatus Methylomirabilaceae</taxon>
        <taxon>Candidatus Methylomirabilis</taxon>
    </lineage>
</organism>
<accession>A0A564ZIM7</accession>
<evidence type="ECO:0000313" key="3">
    <source>
        <dbReference type="Proteomes" id="UP000334340"/>
    </source>
</evidence>
<dbReference type="PANTHER" id="PTHR43685:SF2">
    <property type="entry name" value="GLYCOSYLTRANSFERASE 2-LIKE DOMAIN-CONTAINING PROTEIN"/>
    <property type="match status" value="1"/>
</dbReference>
<dbReference type="InterPro" id="IPR050834">
    <property type="entry name" value="Glycosyltransf_2"/>
</dbReference>
<keyword evidence="2" id="KW-0808">Transferase</keyword>
<dbReference type="InterPro" id="IPR029044">
    <property type="entry name" value="Nucleotide-diphossugar_trans"/>
</dbReference>
<dbReference type="GO" id="GO:0016740">
    <property type="term" value="F:transferase activity"/>
    <property type="evidence" value="ECO:0007669"/>
    <property type="project" value="UniProtKB-KW"/>
</dbReference>
<gene>
    <name evidence="2" type="ORF">MELA_00865</name>
</gene>